<name>A0A6M2ZHW6_9CAUD</name>
<dbReference type="Proteomes" id="UP000515683">
    <property type="component" value="Segment"/>
</dbReference>
<proteinExistence type="predicted"/>
<accession>A0A6M2ZHW6</accession>
<reference evidence="1" key="1">
    <citation type="submission" date="2019-04" db="EMBL/GenBank/DDBJ databases">
        <title>Genomic and proteomic characterization of cyanophage S-SCSM1 provides new insights into understanding the viral gene diversity and phage-host interactions.</title>
        <authorList>
            <person name="Wang Q."/>
            <person name="Xu Y."/>
            <person name="Jiao N."/>
            <person name="Zhang R."/>
        </authorList>
    </citation>
    <scope>NUCLEOTIDE SEQUENCE [LARGE SCALE GENOMIC DNA]</scope>
</reference>
<evidence type="ECO:0000313" key="1">
    <source>
        <dbReference type="EMBL" id="QFG06522.1"/>
    </source>
</evidence>
<sequence length="61" mass="6864">MILSQASCLTTRQRMWVGRRTDNGPQIGYGDQPTQLETEWIAGVYAEKYAAEAKAKIPSFE</sequence>
<keyword evidence="2" id="KW-1185">Reference proteome</keyword>
<gene>
    <name evidence="1" type="ORF">SSCSM1_258</name>
</gene>
<organism evidence="1 2">
    <name type="scientific">Synechococcus phage S-SCSM1</name>
    <dbReference type="NCBI Taxonomy" id="2588487"/>
    <lineage>
        <taxon>Viruses</taxon>
        <taxon>Duplodnaviria</taxon>
        <taxon>Heunggongvirae</taxon>
        <taxon>Uroviricota</taxon>
        <taxon>Caudoviricetes</taxon>
        <taxon>Pantevenvirales</taxon>
        <taxon>Kyanoviridae</taxon>
        <taxon>Zhoulongquanvirus</taxon>
        <taxon>Zhoulongquanvirus esscess</taxon>
    </lineage>
</organism>
<dbReference type="EMBL" id="MK867354">
    <property type="protein sequence ID" value="QFG06522.1"/>
    <property type="molecule type" value="Genomic_DNA"/>
</dbReference>
<evidence type="ECO:0000313" key="2">
    <source>
        <dbReference type="Proteomes" id="UP000515683"/>
    </source>
</evidence>
<protein>
    <submittedName>
        <fullName evidence="1">Uncharacterized protein</fullName>
    </submittedName>
</protein>